<feature type="compositionally biased region" description="Polar residues" evidence="1">
    <location>
        <begin position="73"/>
        <end position="85"/>
    </location>
</feature>
<comment type="caution">
    <text evidence="2">The sequence shown here is derived from an EMBL/GenBank/DDBJ whole genome shotgun (WGS) entry which is preliminary data.</text>
</comment>
<dbReference type="Proteomes" id="UP001159641">
    <property type="component" value="Unassembled WGS sequence"/>
</dbReference>
<feature type="compositionally biased region" description="Gly residues" evidence="1">
    <location>
        <begin position="32"/>
        <end position="46"/>
    </location>
</feature>
<feature type="region of interest" description="Disordered" evidence="1">
    <location>
        <begin position="443"/>
        <end position="471"/>
    </location>
</feature>
<dbReference type="EMBL" id="JAIQCJ010002290">
    <property type="protein sequence ID" value="KAJ8777783.1"/>
    <property type="molecule type" value="Genomic_DNA"/>
</dbReference>
<proteinExistence type="predicted"/>
<keyword evidence="3" id="KW-1185">Reference proteome</keyword>
<name>A0AB34GD01_ESCRO</name>
<feature type="compositionally biased region" description="Low complexity" evidence="1">
    <location>
        <begin position="114"/>
        <end position="124"/>
    </location>
</feature>
<protein>
    <submittedName>
        <fullName evidence="2">Uncharacterized protein</fullName>
    </submittedName>
</protein>
<accession>A0AB34GD01</accession>
<sequence>MARSCSAEGSGLAAHREALGPRGRTSWRGEGALSGGRAGAGGGGSGAEPSCLRPWHGAAAAAGARLDPLGHSPAQSEQTTRSGPASTGPGAPRRQSGRAAGGRPRCADSRARVLPAGALAGHAPGARRRGPRGLPPPRAPRSALERPGPPLSTPLARPDPSGRRADGPQRCRSPRGDGLMGAAGRRMRWAPARLLLPLLQWLLLLAPEIRGAPGCPVPIRSCKCSGERPKGLSGGAPSPARRRVVCGGGDLPEPPEPGLLPNSTVTLDFLRGPRAWSSTHAVDRRVGPWRRPLPSFPVLDPASKPLPLPCPPDPSGDRFPTAPCPELELAHSLSDCVQNNTVTPLVGFQMPLWALEMLQGPGYCACGRGWEYSFTLMVQLVVKTKRSSSGYLGTKPYRYLLKSVQELETWQEGAHWRRRMQRCLPGAPALALEQQQDHRAPERLLPGTAPAGEISTNKAPRGQSPGLRVGTADHIHFSPPPFLPTALDYSCVSNGILGCPVDRRQGPC</sequence>
<feature type="region of interest" description="Disordered" evidence="1">
    <location>
        <begin position="1"/>
        <end position="180"/>
    </location>
</feature>
<gene>
    <name evidence="2" type="ORF">J1605_014212</name>
</gene>
<evidence type="ECO:0000256" key="1">
    <source>
        <dbReference type="SAM" id="MobiDB-lite"/>
    </source>
</evidence>
<evidence type="ECO:0000313" key="2">
    <source>
        <dbReference type="EMBL" id="KAJ8777783.1"/>
    </source>
</evidence>
<dbReference type="AlphaFoldDB" id="A0AB34GD01"/>
<reference evidence="2 3" key="1">
    <citation type="submission" date="2022-11" db="EMBL/GenBank/DDBJ databases">
        <title>Whole genome sequence of Eschrichtius robustus ER-17-0199.</title>
        <authorList>
            <person name="Bruniche-Olsen A."/>
            <person name="Black A.N."/>
            <person name="Fields C.J."/>
            <person name="Walden K."/>
            <person name="Dewoody J.A."/>
        </authorList>
    </citation>
    <scope>NUCLEOTIDE SEQUENCE [LARGE SCALE GENOMIC DNA]</scope>
    <source>
        <strain evidence="2">ER-17-0199</strain>
        <tissue evidence="2">Blubber</tissue>
    </source>
</reference>
<feature type="compositionally biased region" description="Basic and acidic residues" evidence="1">
    <location>
        <begin position="160"/>
        <end position="169"/>
    </location>
</feature>
<organism evidence="2 3">
    <name type="scientific">Eschrichtius robustus</name>
    <name type="common">California gray whale</name>
    <name type="synonym">Eschrichtius gibbosus</name>
    <dbReference type="NCBI Taxonomy" id="9764"/>
    <lineage>
        <taxon>Eukaryota</taxon>
        <taxon>Metazoa</taxon>
        <taxon>Chordata</taxon>
        <taxon>Craniata</taxon>
        <taxon>Vertebrata</taxon>
        <taxon>Euteleostomi</taxon>
        <taxon>Mammalia</taxon>
        <taxon>Eutheria</taxon>
        <taxon>Laurasiatheria</taxon>
        <taxon>Artiodactyla</taxon>
        <taxon>Whippomorpha</taxon>
        <taxon>Cetacea</taxon>
        <taxon>Mysticeti</taxon>
        <taxon>Eschrichtiidae</taxon>
        <taxon>Eschrichtius</taxon>
    </lineage>
</organism>
<evidence type="ECO:0000313" key="3">
    <source>
        <dbReference type="Proteomes" id="UP001159641"/>
    </source>
</evidence>